<evidence type="ECO:0000313" key="3">
    <source>
        <dbReference type="Proteomes" id="UP000232638"/>
    </source>
</evidence>
<dbReference type="InterPro" id="IPR019239">
    <property type="entry name" value="VapB_antitoxin"/>
</dbReference>
<feature type="region of interest" description="Disordered" evidence="1">
    <location>
        <begin position="47"/>
        <end position="68"/>
    </location>
</feature>
<dbReference type="AlphaFoldDB" id="A0A2K8UB00"/>
<organism evidence="2 3">
    <name type="scientific">Candidatus Thiodictyon syntrophicum</name>
    <dbReference type="NCBI Taxonomy" id="1166950"/>
    <lineage>
        <taxon>Bacteria</taxon>
        <taxon>Pseudomonadati</taxon>
        <taxon>Pseudomonadota</taxon>
        <taxon>Gammaproteobacteria</taxon>
        <taxon>Chromatiales</taxon>
        <taxon>Chromatiaceae</taxon>
        <taxon>Thiodictyon</taxon>
    </lineage>
</organism>
<protein>
    <recommendedName>
        <fullName evidence="4">DUF2191 domain-containing protein</fullName>
    </recommendedName>
</protein>
<name>A0A2K8UB00_9GAMM</name>
<sequence>MRTTVNLDEGLLNEAQRLTGLTQRAALIQEGLKALIARESARRLALSGGSEPQIENAGKPERRSPPASLAGKVEILGDIVAPLVDEEDWECLK</sequence>
<proteinExistence type="predicted"/>
<evidence type="ECO:0000313" key="2">
    <source>
        <dbReference type="EMBL" id="AUB82717.1"/>
    </source>
</evidence>
<evidence type="ECO:0008006" key="4">
    <source>
        <dbReference type="Google" id="ProtNLM"/>
    </source>
</evidence>
<dbReference type="Pfam" id="PF09957">
    <property type="entry name" value="VapB_antitoxin"/>
    <property type="match status" value="1"/>
</dbReference>
<evidence type="ECO:0000256" key="1">
    <source>
        <dbReference type="SAM" id="MobiDB-lite"/>
    </source>
</evidence>
<dbReference type="Proteomes" id="UP000232638">
    <property type="component" value="Chromosome"/>
</dbReference>
<keyword evidence="3" id="KW-1185">Reference proteome</keyword>
<dbReference type="EMBL" id="CP020370">
    <property type="protein sequence ID" value="AUB82717.1"/>
    <property type="molecule type" value="Genomic_DNA"/>
</dbReference>
<dbReference type="OrthoDB" id="332069at2"/>
<reference evidence="2 3" key="1">
    <citation type="submission" date="2017-03" db="EMBL/GenBank/DDBJ databases">
        <title>Complete genome sequence of Candidatus 'Thiodictyon syntrophicum' sp. nov. strain Cad16T, a photolithoautotroph purple sulfur bacterium isolated from an alpine meromictic lake.</title>
        <authorList>
            <person name="Luedin S.M."/>
            <person name="Pothier J.F."/>
            <person name="Danza F."/>
            <person name="Storelli N."/>
            <person name="Wittwer M."/>
            <person name="Tonolla M."/>
        </authorList>
    </citation>
    <scope>NUCLEOTIDE SEQUENCE [LARGE SCALE GENOMIC DNA]</scope>
    <source>
        <strain evidence="2 3">Cad16T</strain>
    </source>
</reference>
<accession>A0A2K8UB00</accession>
<gene>
    <name evidence="2" type="ORF">THSYN_18415</name>
</gene>
<dbReference type="KEGG" id="tsy:THSYN_18415"/>